<name>A0A9Q9C2X7_ENCHE</name>
<evidence type="ECO:0000313" key="4">
    <source>
        <dbReference type="Proteomes" id="UP001217963"/>
    </source>
</evidence>
<dbReference type="EMBL" id="CP075147">
    <property type="protein sequence ID" value="UTX42495.1"/>
    <property type="molecule type" value="Genomic_DNA"/>
</dbReference>
<dbReference type="Proteomes" id="UP001059546">
    <property type="component" value="Chromosome I"/>
</dbReference>
<gene>
    <name evidence="1" type="ORF">GPU96_01g02010</name>
    <name evidence="2" type="ORF">PFJ87_01g01970</name>
</gene>
<evidence type="ECO:0000313" key="3">
    <source>
        <dbReference type="Proteomes" id="UP001059546"/>
    </source>
</evidence>
<proteinExistence type="predicted"/>
<reference evidence="1" key="1">
    <citation type="submission" date="2021-05" db="EMBL/GenBank/DDBJ databases">
        <title>Encephalitozoon hellem ATCC 50604 Complete Genome.</title>
        <authorList>
            <person name="Mascarenhas dos Santos A.C."/>
            <person name="Julian A.T."/>
            <person name="Pombert J.-F."/>
        </authorList>
    </citation>
    <scope>NUCLEOTIDE SEQUENCE</scope>
    <source>
        <strain evidence="1">ATCC 50604</strain>
    </source>
</reference>
<organism evidence="1 3">
    <name type="scientific">Encephalitozoon hellem</name>
    <name type="common">Microsporidian parasite</name>
    <dbReference type="NCBI Taxonomy" id="27973"/>
    <lineage>
        <taxon>Eukaryota</taxon>
        <taxon>Fungi</taxon>
        <taxon>Fungi incertae sedis</taxon>
        <taxon>Microsporidia</taxon>
        <taxon>Unikaryonidae</taxon>
        <taxon>Encephalitozoon</taxon>
    </lineage>
</organism>
<evidence type="ECO:0000313" key="2">
    <source>
        <dbReference type="EMBL" id="WEL37941.1"/>
    </source>
</evidence>
<evidence type="ECO:0000313" key="1">
    <source>
        <dbReference type="EMBL" id="UTX42495.1"/>
    </source>
</evidence>
<reference evidence="2 4" key="2">
    <citation type="submission" date="2023-02" db="EMBL/GenBank/DDBJ databases">
        <title>Encephalitozoon hellem ATCC 50451 complete genome.</title>
        <authorList>
            <person name="Mascarenhas dos Santos A.C."/>
            <person name="Julian A.T."/>
            <person name="Pombert J.-F."/>
        </authorList>
    </citation>
    <scope>NUCLEOTIDE SEQUENCE [LARGE SCALE GENOMIC DNA]</scope>
    <source>
        <strain evidence="2 4">ATCC 50451</strain>
    </source>
</reference>
<dbReference type="AlphaFoldDB" id="A0A9Q9C2X7"/>
<sequence length="101" mass="11832">MGESEEFVSPLDLAKRLRSNMYDPSEALLSIQCLSKPFSINKDQVRAVRRLSKFLFCLTLDRDVLVSLVFNHETIDTFMNFSKITMHRMYDGIYYNVDIEL</sequence>
<keyword evidence="4" id="KW-1185">Reference proteome</keyword>
<dbReference type="EMBL" id="CP119062">
    <property type="protein sequence ID" value="WEL37941.1"/>
    <property type="molecule type" value="Genomic_DNA"/>
</dbReference>
<dbReference type="OrthoDB" id="2191009at2759"/>
<protein>
    <submittedName>
        <fullName evidence="1">Uncharacterized protein</fullName>
    </submittedName>
</protein>
<dbReference type="Proteomes" id="UP001217963">
    <property type="component" value="Chromosome I"/>
</dbReference>
<accession>A0A9Q9C2X7</accession>